<dbReference type="GO" id="GO:0016020">
    <property type="term" value="C:membrane"/>
    <property type="evidence" value="ECO:0007669"/>
    <property type="project" value="TreeGrafter"/>
</dbReference>
<dbReference type="GO" id="GO:0051536">
    <property type="term" value="F:iron-sulfur cluster binding"/>
    <property type="evidence" value="ECO:0007669"/>
    <property type="project" value="UniProtKB-KW"/>
</dbReference>
<dbReference type="CDD" id="cd00508">
    <property type="entry name" value="MopB_CT_Fdh-Nap-like"/>
    <property type="match status" value="1"/>
</dbReference>
<protein>
    <submittedName>
        <fullName evidence="7">Assimilatory nitrate reductase (NADH) alpha subunit apoprotein</fullName>
    </submittedName>
</protein>
<keyword evidence="8" id="KW-1185">Reference proteome</keyword>
<evidence type="ECO:0000256" key="4">
    <source>
        <dbReference type="SAM" id="MobiDB-lite"/>
    </source>
</evidence>
<dbReference type="Proteomes" id="UP000231693">
    <property type="component" value="Unassembled WGS sequence"/>
</dbReference>
<keyword evidence="2" id="KW-0408">Iron</keyword>
<name>A0A2M9D075_9CELL</name>
<feature type="region of interest" description="Disordered" evidence="4">
    <location>
        <begin position="613"/>
        <end position="653"/>
    </location>
</feature>
<feature type="domain" description="Molybdopterin dinucleotide-binding" evidence="6">
    <location>
        <begin position="687"/>
        <end position="793"/>
    </location>
</feature>
<feature type="compositionally biased region" description="Pro residues" evidence="4">
    <location>
        <begin position="52"/>
        <end position="63"/>
    </location>
</feature>
<reference evidence="7 8" key="1">
    <citation type="submission" date="2017-11" db="EMBL/GenBank/DDBJ databases">
        <title>Genomic Encyclopedia of Archaeal and Bacterial Type Strains, Phase II (KMG-II): From Individual Species to Whole Genera.</title>
        <authorList>
            <person name="Goeker M."/>
        </authorList>
    </citation>
    <scope>NUCLEOTIDE SEQUENCE [LARGE SCALE GENOMIC DNA]</scope>
    <source>
        <strain evidence="7 8">DSM 25478</strain>
    </source>
</reference>
<dbReference type="GO" id="GO:0043546">
    <property type="term" value="F:molybdopterin cofactor binding"/>
    <property type="evidence" value="ECO:0007669"/>
    <property type="project" value="InterPro"/>
</dbReference>
<gene>
    <name evidence="7" type="ORF">CLV28_0768</name>
</gene>
<dbReference type="AlphaFoldDB" id="A0A2M9D075"/>
<dbReference type="Gene3D" id="3.40.228.10">
    <property type="entry name" value="Dimethylsulfoxide Reductase, domain 2"/>
    <property type="match status" value="1"/>
</dbReference>
<evidence type="ECO:0000256" key="2">
    <source>
        <dbReference type="ARBA" id="ARBA00023004"/>
    </source>
</evidence>
<dbReference type="EMBL" id="PGFE01000001">
    <property type="protein sequence ID" value="PJJ77547.1"/>
    <property type="molecule type" value="Genomic_DNA"/>
</dbReference>
<evidence type="ECO:0000256" key="3">
    <source>
        <dbReference type="ARBA" id="ARBA00023014"/>
    </source>
</evidence>
<dbReference type="SUPFAM" id="SSF53706">
    <property type="entry name" value="Formate dehydrogenase/DMSO reductase, domains 1-3"/>
    <property type="match status" value="1"/>
</dbReference>
<dbReference type="GO" id="GO:0046872">
    <property type="term" value="F:metal ion binding"/>
    <property type="evidence" value="ECO:0007669"/>
    <property type="project" value="UniProtKB-KW"/>
</dbReference>
<dbReference type="PANTHER" id="PTHR43105:SF10">
    <property type="entry name" value="NADH-QUINONE OXIDOREDUCTASE SUBUNIT G"/>
    <property type="match status" value="1"/>
</dbReference>
<evidence type="ECO:0000259" key="5">
    <source>
        <dbReference type="Pfam" id="PF00384"/>
    </source>
</evidence>
<feature type="domain" description="Molybdopterin oxidoreductase" evidence="5">
    <location>
        <begin position="128"/>
        <end position="564"/>
    </location>
</feature>
<dbReference type="GO" id="GO:0022904">
    <property type="term" value="P:respiratory electron transport chain"/>
    <property type="evidence" value="ECO:0007669"/>
    <property type="project" value="TreeGrafter"/>
</dbReference>
<dbReference type="InterPro" id="IPR006656">
    <property type="entry name" value="Mopterin_OxRdtase"/>
</dbReference>
<organism evidence="7 8">
    <name type="scientific">Sediminihabitans luteus</name>
    <dbReference type="NCBI Taxonomy" id="1138585"/>
    <lineage>
        <taxon>Bacteria</taxon>
        <taxon>Bacillati</taxon>
        <taxon>Actinomycetota</taxon>
        <taxon>Actinomycetes</taxon>
        <taxon>Micrococcales</taxon>
        <taxon>Cellulomonadaceae</taxon>
        <taxon>Sediminihabitans</taxon>
    </lineage>
</organism>
<feature type="region of interest" description="Disordered" evidence="4">
    <location>
        <begin position="51"/>
        <end position="89"/>
    </location>
</feature>
<evidence type="ECO:0000259" key="6">
    <source>
        <dbReference type="Pfam" id="PF01568"/>
    </source>
</evidence>
<feature type="compositionally biased region" description="Low complexity" evidence="4">
    <location>
        <begin position="64"/>
        <end position="89"/>
    </location>
</feature>
<sequence length="845" mass="87228">MTTSTTARADAAAPPSTTSSGTTGTGSRSTGTTSTHCPYCALQCAMSLTPTLPTPSTPAPSTPAPQSQTPVPGIPADGAGPGAAASGADVAPDVRPVVDVQPRQFPTNRGGLCQKGWTSASVLRASDRITTPLLRGADGALRPASWDEALGLVAGRLGALAAEHGPASVAVFGGGGLTNEKAYALGKFARTVLRTPNIDYNGRFCMASAAAGMNRAFGVDRGLPFPLADLGGAQAVLLLGSNLAETMPPSVQHLEGARAAGGLVVVDPRRSVTAGLADDGRGIHLQPVPGTDMVVLLALLHVVWSESLEDVAYLAERTTGADDVLRACAAWWPERAEGVCGVPADELRRAARLLAAASPARGGRGAYVLTGRGVEQSTQGTATVTAAINLALALGLPGRAGSGFGAVTGQGNGQGGREHGQKADQLPGYRRIDDPAAREHVARVWGVDPATLPGPGMPAVALLRSLGTPGGPRALLVHGSNLVVSAPDASRVVERLRSLDLLVVCDTVPSETAMLADVVLPVTQWAEEEGTMTSLEGRVIRRRKVLDAPGEARSELWILAELARRLGSTVDLPTDPAVVFDELARASAGGPADYSGLSHARLDAAELGAAEHGTAEPDDAAPGGTGLFWPCPAPSSDTTGQGQGQGPHPGTPRMFLDRFATPDGRARMTVVDHVGPSDDVRDEAPVYLVTGRVLQHYQSGAQTHRVAELERAVPAPFVEIHPVLASRLGVDDGAPVRLESRRGVMVAEARWTDRVRPDTVFVPFHWSGDGSVNRLTTDAVDPISAMPEFKVCAVAVSAVNPSADDPADRPTAEIEPSGRDRTPDVLSRALTSISATPPTDAGART</sequence>
<dbReference type="Pfam" id="PF01568">
    <property type="entry name" value="Molydop_binding"/>
    <property type="match status" value="1"/>
</dbReference>
<dbReference type="InterPro" id="IPR006657">
    <property type="entry name" value="MoPterin_dinucl-bd_dom"/>
</dbReference>
<comment type="caution">
    <text evidence="7">The sequence shown here is derived from an EMBL/GenBank/DDBJ whole genome shotgun (WGS) entry which is preliminary data.</text>
</comment>
<proteinExistence type="predicted"/>
<dbReference type="Gene3D" id="2.20.25.90">
    <property type="entry name" value="ADC-like domains"/>
    <property type="match status" value="1"/>
</dbReference>
<feature type="region of interest" description="Disordered" evidence="4">
    <location>
        <begin position="1"/>
        <end position="32"/>
    </location>
</feature>
<evidence type="ECO:0000313" key="7">
    <source>
        <dbReference type="EMBL" id="PJJ77547.1"/>
    </source>
</evidence>
<dbReference type="Pfam" id="PF00384">
    <property type="entry name" value="Molybdopterin"/>
    <property type="match status" value="1"/>
</dbReference>
<dbReference type="Gene3D" id="2.40.40.20">
    <property type="match status" value="1"/>
</dbReference>
<feature type="compositionally biased region" description="Basic and acidic residues" evidence="4">
    <location>
        <begin position="806"/>
        <end position="823"/>
    </location>
</feature>
<dbReference type="SUPFAM" id="SSF50692">
    <property type="entry name" value="ADC-like"/>
    <property type="match status" value="1"/>
</dbReference>
<feature type="region of interest" description="Disordered" evidence="4">
    <location>
        <begin position="800"/>
        <end position="845"/>
    </location>
</feature>
<dbReference type="InterPro" id="IPR050123">
    <property type="entry name" value="Prok_molybdopt-oxidoreductase"/>
</dbReference>
<dbReference type="PANTHER" id="PTHR43105">
    <property type="entry name" value="RESPIRATORY NITRATE REDUCTASE"/>
    <property type="match status" value="1"/>
</dbReference>
<accession>A0A2M9D075</accession>
<keyword evidence="1" id="KW-0479">Metal-binding</keyword>
<dbReference type="GO" id="GO:0003954">
    <property type="term" value="F:NADH dehydrogenase activity"/>
    <property type="evidence" value="ECO:0007669"/>
    <property type="project" value="TreeGrafter"/>
</dbReference>
<evidence type="ECO:0000313" key="8">
    <source>
        <dbReference type="Proteomes" id="UP000231693"/>
    </source>
</evidence>
<dbReference type="Gene3D" id="3.40.50.740">
    <property type="match status" value="1"/>
</dbReference>
<evidence type="ECO:0000256" key="1">
    <source>
        <dbReference type="ARBA" id="ARBA00022723"/>
    </source>
</evidence>
<dbReference type="InterPro" id="IPR009010">
    <property type="entry name" value="Asp_de-COase-like_dom_sf"/>
</dbReference>
<keyword evidence="3" id="KW-0411">Iron-sulfur</keyword>
<dbReference type="RefSeq" id="WP_170062618.1">
    <property type="nucleotide sequence ID" value="NZ_BOOX01000003.1"/>
</dbReference>